<proteinExistence type="predicted"/>
<dbReference type="AlphaFoldDB" id="A0A6N7Y1D1"/>
<gene>
    <name evidence="2" type="ORF">FYJ83_10060</name>
</gene>
<dbReference type="RefSeq" id="WP_154440240.1">
    <property type="nucleotide sequence ID" value="NZ_VUNQ01000019.1"/>
</dbReference>
<dbReference type="Proteomes" id="UP000469523">
    <property type="component" value="Unassembled WGS sequence"/>
</dbReference>
<name>A0A6N7Y1D1_9FIRM</name>
<evidence type="ECO:0000313" key="3">
    <source>
        <dbReference type="Proteomes" id="UP000469523"/>
    </source>
</evidence>
<sequence>MNIKLNWFRIKNFKGIKDLIVELNGKNINIFGNNATGKTTTMDAIRWLFFDKDSNDNTKFTIKPQDEDGKDLLYLEPTVESELLVDGKPLKLKKSMVEKWVKRQGATEKVFDGHTNKYWFNEVPCKAGEYKDKIDSLINENIFKMITDPLFFNTKLKWEERRKILLEISGDATDEQVIASDESLSRLTEILNDRSIDDYKLVLADKLKGLKKERDDLPPRIDELTRSLPNEEPDYSAIEVELKGYKDQLATVEFLMTNATNKANKITEKYQELGKLKSQLEKVKEKIKSESGADRKKLLEKKSELENGKFILQSGIRELQLEVQEAKTRLESNSKTRQRLLEEWRNLSDKNLEILSEEFEVGERATNCPTCGQDIPEETIATEIGTLRVKFEQNKKIKLADNIALLEKNKESGLALKINTEKIKSDLELAEKELSDKEFQLENLTISINALDSEIVRPIEEPDYTKYQEYNELFDKIEQLQAELDKPVEDKSSELLQKKADIQLEIEARNRVLNVKDEVEKKKARIEELKAEEKRVSTLIAELEGHKFLLEKFTVANVFVN</sequence>
<organism evidence="2 3">
    <name type="scientific">Tissierella pigra</name>
    <dbReference type="NCBI Taxonomy" id="2607614"/>
    <lineage>
        <taxon>Bacteria</taxon>
        <taxon>Bacillati</taxon>
        <taxon>Bacillota</taxon>
        <taxon>Tissierellia</taxon>
        <taxon>Tissierellales</taxon>
        <taxon>Tissierellaceae</taxon>
        <taxon>Tissierella</taxon>
    </lineage>
</organism>
<keyword evidence="3" id="KW-1185">Reference proteome</keyword>
<feature type="coiled-coil region" evidence="1">
    <location>
        <begin position="266"/>
        <end position="343"/>
    </location>
</feature>
<evidence type="ECO:0000313" key="2">
    <source>
        <dbReference type="EMBL" id="MSU01810.1"/>
    </source>
</evidence>
<dbReference type="SUPFAM" id="SSF52540">
    <property type="entry name" value="P-loop containing nucleoside triphosphate hydrolases"/>
    <property type="match status" value="1"/>
</dbReference>
<feature type="coiled-coil region" evidence="1">
    <location>
        <begin position="509"/>
        <end position="546"/>
    </location>
</feature>
<feature type="coiled-coil region" evidence="1">
    <location>
        <begin position="389"/>
        <end position="447"/>
    </location>
</feature>
<dbReference type="Gene3D" id="3.40.50.300">
    <property type="entry name" value="P-loop containing nucleotide triphosphate hydrolases"/>
    <property type="match status" value="1"/>
</dbReference>
<dbReference type="InterPro" id="IPR027417">
    <property type="entry name" value="P-loop_NTPase"/>
</dbReference>
<evidence type="ECO:0008006" key="4">
    <source>
        <dbReference type="Google" id="ProtNLM"/>
    </source>
</evidence>
<dbReference type="EMBL" id="VUNQ01000019">
    <property type="protein sequence ID" value="MSU01810.1"/>
    <property type="molecule type" value="Genomic_DNA"/>
</dbReference>
<keyword evidence="1" id="KW-0175">Coiled coil</keyword>
<protein>
    <recommendedName>
        <fullName evidence="4">Rad50/SbcC-type AAA domain-containing protein</fullName>
    </recommendedName>
</protein>
<reference evidence="2 3" key="1">
    <citation type="submission" date="2019-09" db="EMBL/GenBank/DDBJ databases">
        <title>In-depth cultivation of the pig gut microbiome towards novel bacterial diversity and tailored functional studies.</title>
        <authorList>
            <person name="Wylensek D."/>
            <person name="Hitch T.C.A."/>
            <person name="Clavel T."/>
        </authorList>
    </citation>
    <scope>NUCLEOTIDE SEQUENCE [LARGE SCALE GENOMIC DNA]</scope>
    <source>
        <strain evidence="2 3">WCA3-693-APC-4?</strain>
    </source>
</reference>
<evidence type="ECO:0000256" key="1">
    <source>
        <dbReference type="SAM" id="Coils"/>
    </source>
</evidence>
<comment type="caution">
    <text evidence="2">The sequence shown here is derived from an EMBL/GenBank/DDBJ whole genome shotgun (WGS) entry which is preliminary data.</text>
</comment>
<accession>A0A6N7Y1D1</accession>